<protein>
    <submittedName>
        <fullName evidence="2">Raptor_N domain-containing protein</fullName>
    </submittedName>
</protein>
<organism evidence="2 3">
    <name type="scientific">Haematococcus lacustris</name>
    <name type="common">Green alga</name>
    <name type="synonym">Haematococcus pluvialis</name>
    <dbReference type="NCBI Taxonomy" id="44745"/>
    <lineage>
        <taxon>Eukaryota</taxon>
        <taxon>Viridiplantae</taxon>
        <taxon>Chlorophyta</taxon>
        <taxon>core chlorophytes</taxon>
        <taxon>Chlorophyceae</taxon>
        <taxon>CS clade</taxon>
        <taxon>Chlamydomonadales</taxon>
        <taxon>Haematococcaceae</taxon>
        <taxon>Haematococcus</taxon>
    </lineage>
</organism>
<reference evidence="2 3" key="1">
    <citation type="submission" date="2020-02" db="EMBL/GenBank/DDBJ databases">
        <title>Draft genome sequence of Haematococcus lacustris strain NIES-144.</title>
        <authorList>
            <person name="Morimoto D."/>
            <person name="Nakagawa S."/>
            <person name="Yoshida T."/>
            <person name="Sawayama S."/>
        </authorList>
    </citation>
    <scope>NUCLEOTIDE SEQUENCE [LARGE SCALE GENOMIC DNA]</scope>
    <source>
        <strain evidence="2 3">NIES-144</strain>
    </source>
</reference>
<feature type="region of interest" description="Disordered" evidence="1">
    <location>
        <begin position="1"/>
        <end position="30"/>
    </location>
</feature>
<accession>A0A699ZXU2</accession>
<dbReference type="Proteomes" id="UP000485058">
    <property type="component" value="Unassembled WGS sequence"/>
</dbReference>
<keyword evidence="3" id="KW-1185">Reference proteome</keyword>
<gene>
    <name evidence="2" type="ORF">HaLaN_25567</name>
</gene>
<dbReference type="AlphaFoldDB" id="A0A699ZXU2"/>
<evidence type="ECO:0000256" key="1">
    <source>
        <dbReference type="SAM" id="MobiDB-lite"/>
    </source>
</evidence>
<evidence type="ECO:0000313" key="3">
    <source>
        <dbReference type="Proteomes" id="UP000485058"/>
    </source>
</evidence>
<proteinExistence type="predicted"/>
<evidence type="ECO:0000313" key="2">
    <source>
        <dbReference type="EMBL" id="GFH27271.1"/>
    </source>
</evidence>
<sequence>MTDHGRSLTTAPEEGAIPPASSESGAQECHDAGVDEVPRLGCGPLAALKWRQKEKLKTTAVALVLCLNIGVAAHLPCHLAQG</sequence>
<name>A0A699ZXU2_HAELA</name>
<dbReference type="EMBL" id="BLLF01003414">
    <property type="protein sequence ID" value="GFH27271.1"/>
    <property type="molecule type" value="Genomic_DNA"/>
</dbReference>
<comment type="caution">
    <text evidence="2">The sequence shown here is derived from an EMBL/GenBank/DDBJ whole genome shotgun (WGS) entry which is preliminary data.</text>
</comment>